<evidence type="ECO:0000313" key="1">
    <source>
        <dbReference type="EMBL" id="RFA28051.1"/>
    </source>
</evidence>
<accession>A0A3E0WBS1</accession>
<comment type="caution">
    <text evidence="1">The sequence shown here is derived from an EMBL/GenBank/DDBJ whole genome shotgun (WGS) entry which is preliminary data.</text>
</comment>
<dbReference type="Pfam" id="PF05853">
    <property type="entry name" value="BKACE"/>
    <property type="match status" value="2"/>
</dbReference>
<name>A0A3E0WBS1_9MICO</name>
<organism evidence="1 2">
    <name type="scientific">Subtercola boreus</name>
    <dbReference type="NCBI Taxonomy" id="120213"/>
    <lineage>
        <taxon>Bacteria</taxon>
        <taxon>Bacillati</taxon>
        <taxon>Actinomycetota</taxon>
        <taxon>Actinomycetes</taxon>
        <taxon>Micrococcales</taxon>
        <taxon>Microbacteriaceae</taxon>
        <taxon>Subtercola</taxon>
    </lineage>
</organism>
<protein>
    <recommendedName>
        <fullName evidence="3">3-keto-5-aminohexanoate cleavage protein</fullName>
    </recommendedName>
</protein>
<dbReference type="EMBL" id="NBXE01000017">
    <property type="protein sequence ID" value="RFA28051.1"/>
    <property type="molecule type" value="Genomic_DNA"/>
</dbReference>
<dbReference type="RefSeq" id="WP_116417848.1">
    <property type="nucleotide sequence ID" value="NZ_NBXC01000012.1"/>
</dbReference>
<dbReference type="Proteomes" id="UP000257080">
    <property type="component" value="Unassembled WGS sequence"/>
</dbReference>
<dbReference type="PANTHER" id="PTHR37418">
    <property type="entry name" value="3-KETO-5-AMINOHEXANOATE CLEAVAGE ENZYME-RELATED"/>
    <property type="match status" value="1"/>
</dbReference>
<dbReference type="OrthoDB" id="3424160at2"/>
<dbReference type="AlphaFoldDB" id="A0A3E0WBS1"/>
<dbReference type="InterPro" id="IPR008567">
    <property type="entry name" value="BKACE"/>
</dbReference>
<dbReference type="Gene3D" id="3.20.20.70">
    <property type="entry name" value="Aldolase class I"/>
    <property type="match status" value="2"/>
</dbReference>
<reference evidence="1 2" key="1">
    <citation type="submission" date="2017-04" db="EMBL/GenBank/DDBJ databases">
        <title>Comparative genome analysis of Subtercola boreus.</title>
        <authorList>
            <person name="Cho Y.-J."/>
            <person name="Cho A."/>
            <person name="Kim O.-S."/>
            <person name="Lee J.-I."/>
        </authorList>
    </citation>
    <scope>NUCLEOTIDE SEQUENCE [LARGE SCALE GENOMIC DNA]</scope>
    <source>
        <strain evidence="1 2">P28004</strain>
    </source>
</reference>
<dbReference type="GO" id="GO:0043720">
    <property type="term" value="F:3-keto-5-aminohexanoate cleavage activity"/>
    <property type="evidence" value="ECO:0007669"/>
    <property type="project" value="InterPro"/>
</dbReference>
<gene>
    <name evidence="1" type="ORF">B7R25_04865</name>
</gene>
<dbReference type="PANTHER" id="PTHR37418:SF1">
    <property type="entry name" value="3-KETO-5-AMINOHEXANOATE CLEAVAGE PROTEIN"/>
    <property type="match status" value="1"/>
</dbReference>
<sequence length="239" mass="25100">MIQASLNGPFTKDDHPALPITGAELAASAAECAAAGARSFHVHPRTEAGVETLAADVIDTVVAAVKSSQPYPVGVGTGAWIEGSIARRLANVSGWKVPDFASVNVAEEGAFEVMRRLSILGIDIEAGVWTVDDAEVLVRSDVVGSLARILVEPVELDTPKALEIVGTIHEILDRGGVEVPRLQHGDGEATWVLLEDAVRRGIDVRVGFEDTFTLPDGSMAYTNADLVRAAMGIAGGARK</sequence>
<evidence type="ECO:0000313" key="2">
    <source>
        <dbReference type="Proteomes" id="UP000257080"/>
    </source>
</evidence>
<proteinExistence type="predicted"/>
<evidence type="ECO:0008006" key="3">
    <source>
        <dbReference type="Google" id="ProtNLM"/>
    </source>
</evidence>
<dbReference type="InterPro" id="IPR013785">
    <property type="entry name" value="Aldolase_TIM"/>
</dbReference>